<dbReference type="Proteomes" id="UP000005801">
    <property type="component" value="Unassembled WGS sequence"/>
</dbReference>
<protein>
    <submittedName>
        <fullName evidence="2">Uncharacterized protein</fullName>
    </submittedName>
</protein>
<feature type="region of interest" description="Disordered" evidence="1">
    <location>
        <begin position="202"/>
        <end position="227"/>
    </location>
</feature>
<organism evidence="2 3">
    <name type="scientific">Plesiocystis pacifica SIR-1</name>
    <dbReference type="NCBI Taxonomy" id="391625"/>
    <lineage>
        <taxon>Bacteria</taxon>
        <taxon>Pseudomonadati</taxon>
        <taxon>Myxococcota</taxon>
        <taxon>Polyangia</taxon>
        <taxon>Nannocystales</taxon>
        <taxon>Nannocystaceae</taxon>
        <taxon>Plesiocystis</taxon>
    </lineage>
</organism>
<comment type="caution">
    <text evidence="2">The sequence shown here is derived from an EMBL/GenBank/DDBJ whole genome shotgun (WGS) entry which is preliminary data.</text>
</comment>
<dbReference type="RefSeq" id="WP_006976788.1">
    <property type="nucleotide sequence ID" value="NZ_ABCS01000152.1"/>
</dbReference>
<feature type="compositionally biased region" description="Basic and acidic residues" evidence="1">
    <location>
        <begin position="202"/>
        <end position="211"/>
    </location>
</feature>
<dbReference type="STRING" id="391625.PPSIR1_16860"/>
<name>A6GJA2_9BACT</name>
<reference evidence="2 3" key="1">
    <citation type="submission" date="2007-06" db="EMBL/GenBank/DDBJ databases">
        <authorList>
            <person name="Shimkets L."/>
            <person name="Ferriera S."/>
            <person name="Johnson J."/>
            <person name="Kravitz S."/>
            <person name="Beeson K."/>
            <person name="Sutton G."/>
            <person name="Rogers Y.-H."/>
            <person name="Friedman R."/>
            <person name="Frazier M."/>
            <person name="Venter J.C."/>
        </authorList>
    </citation>
    <scope>NUCLEOTIDE SEQUENCE [LARGE SCALE GENOMIC DNA]</scope>
    <source>
        <strain evidence="2 3">SIR-1</strain>
    </source>
</reference>
<accession>A6GJA2</accession>
<proteinExistence type="predicted"/>
<gene>
    <name evidence="2" type="ORF">PPSIR1_16860</name>
</gene>
<dbReference type="EMBL" id="ABCS01000152">
    <property type="protein sequence ID" value="EDM74047.1"/>
    <property type="molecule type" value="Genomic_DNA"/>
</dbReference>
<keyword evidence="3" id="KW-1185">Reference proteome</keyword>
<evidence type="ECO:0000256" key="1">
    <source>
        <dbReference type="SAM" id="MobiDB-lite"/>
    </source>
</evidence>
<sequence>MGIITSASSRELGWTHQTKLASLTIAPTLHARGGELSLAIEIVNRCGGPLGVDFGLAKVGGFGEAERQVVAHVGGAISDEGWSLLGGIRPKLDALVAVARARFALGTNLFRVPAGGRLVVHTEPFSPAVFEAVEARSQEQFALRTILKVAASDGHEAELLADDPLVALPTGCPRTSRPEGARVLSPAELLGLPLVEREAELAQAPERKLEPARPGVRGSGMGTAQPKLELTGFDRDSDALQPLHRRALDELRALLEPFADSRPRWNVRVCGRAASGGRAVGSERAQALARRRAERVCADLDELTGLELHPVVDFPGTAASGEDQRSVEIGFMEAHPFELEPMCCHAWPGLAPRHHVGSRAPLLAAAWGVETLELAALRRIRAYTPAMASLFAPERLRPEVGLRVAFAALLDAHADRGLTVPRVAWHLRFLRPFGEHLVDLVNLLFVTRCNALSVEEVRPFVSPELLAALALLVDPWQLASERGQVALLDRLGGIGPEDPRWVAVILAVAERCVLLELFRPGKRGQSWASTVAQCGAAYRVHGIDPAAGSEARLAAEQGFFAATLRPELSDLLAHYEACARRWIDAAA</sequence>
<dbReference type="AlphaFoldDB" id="A6GJA2"/>
<evidence type="ECO:0000313" key="2">
    <source>
        <dbReference type="EMBL" id="EDM74047.1"/>
    </source>
</evidence>
<evidence type="ECO:0000313" key="3">
    <source>
        <dbReference type="Proteomes" id="UP000005801"/>
    </source>
</evidence>